<dbReference type="InterPro" id="IPR002376">
    <property type="entry name" value="Formyl_transf_N"/>
</dbReference>
<dbReference type="SUPFAM" id="SSF53328">
    <property type="entry name" value="Formyltransferase"/>
    <property type="match status" value="1"/>
</dbReference>
<feature type="domain" description="Formyl transferase N-terminal" evidence="2">
    <location>
        <begin position="44"/>
        <end position="131"/>
    </location>
</feature>
<evidence type="ECO:0000313" key="3">
    <source>
        <dbReference type="EMBL" id="OGG73900.1"/>
    </source>
</evidence>
<organism evidence="3 4">
    <name type="scientific">Candidatus Kaiserbacteria bacterium RIFCSPLOWO2_01_FULL_54_20</name>
    <dbReference type="NCBI Taxonomy" id="1798513"/>
    <lineage>
        <taxon>Bacteria</taxon>
        <taxon>Candidatus Kaiseribacteriota</taxon>
    </lineage>
</organism>
<feature type="region of interest" description="Disordered" evidence="1">
    <location>
        <begin position="151"/>
        <end position="175"/>
    </location>
</feature>
<dbReference type="Proteomes" id="UP000178427">
    <property type="component" value="Unassembled WGS sequence"/>
</dbReference>
<dbReference type="Pfam" id="PF00551">
    <property type="entry name" value="Formyl_trans_N"/>
    <property type="match status" value="1"/>
</dbReference>
<evidence type="ECO:0000256" key="1">
    <source>
        <dbReference type="SAM" id="MobiDB-lite"/>
    </source>
</evidence>
<dbReference type="STRING" id="1798513.A3A40_02635"/>
<gene>
    <name evidence="3" type="ORF">A3A40_02635</name>
</gene>
<comment type="caution">
    <text evidence="3">The sequence shown here is derived from an EMBL/GenBank/DDBJ whole genome shotgun (WGS) entry which is preliminary data.</text>
</comment>
<sequence>MKISILNDSPRSWFVPYGQELVLKLRERGHEVARIENTQELPRGDIAFFLSCEQIIGKDVRDRNTNNIVIHASALPQGKGWSPLAWQILEGKNEITLTMFEAADDVDAGDVFATETITFDGHELIDEMRQKEGEAIISLALRFVDAYPNVTSRPQEGKESIYPKRAPKDSELDPKKPLTELFNQLRVADNERYPAFFTHRGHTYVLKIFKKDNEK</sequence>
<protein>
    <recommendedName>
        <fullName evidence="2">Formyl transferase N-terminal domain-containing protein</fullName>
    </recommendedName>
</protein>
<dbReference type="SUPFAM" id="SSF50486">
    <property type="entry name" value="FMT C-terminal domain-like"/>
    <property type="match status" value="1"/>
</dbReference>
<dbReference type="InterPro" id="IPR011034">
    <property type="entry name" value="Formyl_transferase-like_C_sf"/>
</dbReference>
<evidence type="ECO:0000313" key="4">
    <source>
        <dbReference type="Proteomes" id="UP000178427"/>
    </source>
</evidence>
<accession>A0A1F6EJR8</accession>
<evidence type="ECO:0000259" key="2">
    <source>
        <dbReference type="Pfam" id="PF00551"/>
    </source>
</evidence>
<dbReference type="AlphaFoldDB" id="A0A1F6EJR8"/>
<dbReference type="Gene3D" id="3.40.50.12230">
    <property type="match status" value="1"/>
</dbReference>
<reference evidence="3 4" key="1">
    <citation type="journal article" date="2016" name="Nat. Commun.">
        <title>Thousands of microbial genomes shed light on interconnected biogeochemical processes in an aquifer system.</title>
        <authorList>
            <person name="Anantharaman K."/>
            <person name="Brown C.T."/>
            <person name="Hug L.A."/>
            <person name="Sharon I."/>
            <person name="Castelle C.J."/>
            <person name="Probst A.J."/>
            <person name="Thomas B.C."/>
            <person name="Singh A."/>
            <person name="Wilkins M.J."/>
            <person name="Karaoz U."/>
            <person name="Brodie E.L."/>
            <person name="Williams K.H."/>
            <person name="Hubbard S.S."/>
            <person name="Banfield J.F."/>
        </authorList>
    </citation>
    <scope>NUCLEOTIDE SEQUENCE [LARGE SCALE GENOMIC DNA]</scope>
</reference>
<dbReference type="GO" id="GO:0003824">
    <property type="term" value="F:catalytic activity"/>
    <property type="evidence" value="ECO:0007669"/>
    <property type="project" value="InterPro"/>
</dbReference>
<feature type="compositionally biased region" description="Basic and acidic residues" evidence="1">
    <location>
        <begin position="155"/>
        <end position="175"/>
    </location>
</feature>
<dbReference type="EMBL" id="MFMA01000027">
    <property type="protein sequence ID" value="OGG73900.1"/>
    <property type="molecule type" value="Genomic_DNA"/>
</dbReference>
<name>A0A1F6EJR8_9BACT</name>
<dbReference type="InterPro" id="IPR036477">
    <property type="entry name" value="Formyl_transf_N_sf"/>
</dbReference>
<proteinExistence type="predicted"/>